<dbReference type="eggNOG" id="KOG1075">
    <property type="taxonomic scope" value="Eukaryota"/>
</dbReference>
<feature type="compositionally biased region" description="Polar residues" evidence="1">
    <location>
        <begin position="89"/>
        <end position="98"/>
    </location>
</feature>
<dbReference type="PROSITE" id="PS50878">
    <property type="entry name" value="RT_POL"/>
    <property type="match status" value="1"/>
</dbReference>
<dbReference type="GO" id="GO:0003676">
    <property type="term" value="F:nucleic acid binding"/>
    <property type="evidence" value="ECO:0007669"/>
    <property type="project" value="InterPro"/>
</dbReference>
<protein>
    <recommendedName>
        <fullName evidence="6">Reverse transcriptase domain-containing protein</fullName>
    </recommendedName>
</protein>
<feature type="compositionally biased region" description="Low complexity" evidence="1">
    <location>
        <begin position="821"/>
        <end position="835"/>
    </location>
</feature>
<evidence type="ECO:0000259" key="3">
    <source>
        <dbReference type="PROSITE" id="PS50879"/>
    </source>
</evidence>
<feature type="compositionally biased region" description="Basic and acidic residues" evidence="1">
    <location>
        <begin position="669"/>
        <end position="685"/>
    </location>
</feature>
<feature type="domain" description="Reverse transcriptase" evidence="2">
    <location>
        <begin position="944"/>
        <end position="1227"/>
    </location>
</feature>
<dbReference type="EMBL" id="DS566315">
    <property type="status" value="NOT_ANNOTATED_CDS"/>
    <property type="molecule type" value="Genomic_DNA"/>
</dbReference>
<evidence type="ECO:0000313" key="4">
    <source>
        <dbReference type="EnsemblProtists" id="Phyra85823"/>
    </source>
</evidence>
<feature type="region of interest" description="Disordered" evidence="1">
    <location>
        <begin position="1325"/>
        <end position="1353"/>
    </location>
</feature>
<dbReference type="HOGENOM" id="CLU_002086_0_0_1"/>
<dbReference type="Proteomes" id="UP000005238">
    <property type="component" value="Unassembled WGS sequence"/>
</dbReference>
<organism evidence="4 5">
    <name type="scientific">Phytophthora ramorum</name>
    <name type="common">Sudden oak death agent</name>
    <dbReference type="NCBI Taxonomy" id="164328"/>
    <lineage>
        <taxon>Eukaryota</taxon>
        <taxon>Sar</taxon>
        <taxon>Stramenopiles</taxon>
        <taxon>Oomycota</taxon>
        <taxon>Peronosporomycetes</taxon>
        <taxon>Peronosporales</taxon>
        <taxon>Peronosporaceae</taxon>
        <taxon>Phytophthora</taxon>
    </lineage>
</organism>
<feature type="compositionally biased region" description="Basic residues" evidence="1">
    <location>
        <begin position="728"/>
        <end position="746"/>
    </location>
</feature>
<feature type="compositionally biased region" description="Low complexity" evidence="1">
    <location>
        <begin position="70"/>
        <end position="88"/>
    </location>
</feature>
<dbReference type="PANTHER" id="PTHR19446">
    <property type="entry name" value="REVERSE TRANSCRIPTASES"/>
    <property type="match status" value="1"/>
</dbReference>
<dbReference type="EnsemblProtists" id="Phyra85823">
    <property type="protein sequence ID" value="Phyra85823"/>
    <property type="gene ID" value="Phyra85823"/>
</dbReference>
<dbReference type="InterPro" id="IPR043502">
    <property type="entry name" value="DNA/RNA_pol_sf"/>
</dbReference>
<evidence type="ECO:0000259" key="2">
    <source>
        <dbReference type="PROSITE" id="PS50878"/>
    </source>
</evidence>
<name>H3H5C4_PHYRM</name>
<dbReference type="STRING" id="164328.H3H5C4"/>
<feature type="region of interest" description="Disordered" evidence="1">
    <location>
        <begin position="291"/>
        <end position="369"/>
    </location>
</feature>
<dbReference type="Gene3D" id="3.30.420.10">
    <property type="entry name" value="Ribonuclease H-like superfamily/Ribonuclease H"/>
    <property type="match status" value="1"/>
</dbReference>
<evidence type="ECO:0000256" key="1">
    <source>
        <dbReference type="SAM" id="MobiDB-lite"/>
    </source>
</evidence>
<dbReference type="VEuPathDB" id="FungiDB:KRP23_3134"/>
<feature type="region of interest" description="Disordered" evidence="1">
    <location>
        <begin position="1"/>
        <end position="136"/>
    </location>
</feature>
<feature type="region of interest" description="Disordered" evidence="1">
    <location>
        <begin position="821"/>
        <end position="845"/>
    </location>
</feature>
<dbReference type="CDD" id="cd01650">
    <property type="entry name" value="RT_nLTR_like"/>
    <property type="match status" value="1"/>
</dbReference>
<proteinExistence type="predicted"/>
<reference evidence="4" key="2">
    <citation type="submission" date="2015-06" db="UniProtKB">
        <authorList>
            <consortium name="EnsemblProtists"/>
        </authorList>
    </citation>
    <scope>IDENTIFICATION</scope>
    <source>
        <strain evidence="4">Pr102</strain>
    </source>
</reference>
<dbReference type="SUPFAM" id="SSF53098">
    <property type="entry name" value="Ribonuclease H-like"/>
    <property type="match status" value="1"/>
</dbReference>
<dbReference type="InterPro" id="IPR000477">
    <property type="entry name" value="RT_dom"/>
</dbReference>
<evidence type="ECO:0008006" key="6">
    <source>
        <dbReference type="Google" id="ProtNLM"/>
    </source>
</evidence>
<dbReference type="Pfam" id="PF00078">
    <property type="entry name" value="RVT_1"/>
    <property type="match status" value="1"/>
</dbReference>
<evidence type="ECO:0000313" key="5">
    <source>
        <dbReference type="Proteomes" id="UP000005238"/>
    </source>
</evidence>
<feature type="compositionally biased region" description="Polar residues" evidence="1">
    <location>
        <begin position="107"/>
        <end position="121"/>
    </location>
</feature>
<feature type="compositionally biased region" description="Low complexity" evidence="1">
    <location>
        <begin position="14"/>
        <end position="25"/>
    </location>
</feature>
<feature type="region of interest" description="Disordered" evidence="1">
    <location>
        <begin position="657"/>
        <end position="749"/>
    </location>
</feature>
<reference evidence="5" key="1">
    <citation type="journal article" date="2006" name="Science">
        <title>Phytophthora genome sequences uncover evolutionary origins and mechanisms of pathogenesis.</title>
        <authorList>
            <person name="Tyler B.M."/>
            <person name="Tripathy S."/>
            <person name="Zhang X."/>
            <person name="Dehal P."/>
            <person name="Jiang R.H."/>
            <person name="Aerts A."/>
            <person name="Arredondo F.D."/>
            <person name="Baxter L."/>
            <person name="Bensasson D."/>
            <person name="Beynon J.L."/>
            <person name="Chapman J."/>
            <person name="Damasceno C.M."/>
            <person name="Dorrance A.E."/>
            <person name="Dou D."/>
            <person name="Dickerman A.W."/>
            <person name="Dubchak I.L."/>
            <person name="Garbelotto M."/>
            <person name="Gijzen M."/>
            <person name="Gordon S.G."/>
            <person name="Govers F."/>
            <person name="Grunwald N.J."/>
            <person name="Huang W."/>
            <person name="Ivors K.L."/>
            <person name="Jones R.W."/>
            <person name="Kamoun S."/>
            <person name="Krampis K."/>
            <person name="Lamour K.H."/>
            <person name="Lee M.K."/>
            <person name="McDonald W.H."/>
            <person name="Medina M."/>
            <person name="Meijer H.J."/>
            <person name="Nordberg E.K."/>
            <person name="Maclean D.J."/>
            <person name="Ospina-Giraldo M.D."/>
            <person name="Morris P.F."/>
            <person name="Phuntumart V."/>
            <person name="Putnam N.H."/>
            <person name="Rash S."/>
            <person name="Rose J.K."/>
            <person name="Sakihama Y."/>
            <person name="Salamov A.A."/>
            <person name="Savidor A."/>
            <person name="Scheuring C.F."/>
            <person name="Smith B.M."/>
            <person name="Sobral B.W."/>
            <person name="Terry A."/>
            <person name="Torto-Alalibo T.A."/>
            <person name="Win J."/>
            <person name="Xu Z."/>
            <person name="Zhang H."/>
            <person name="Grigoriev I.V."/>
            <person name="Rokhsar D.S."/>
            <person name="Boore J.L."/>
        </authorList>
    </citation>
    <scope>NUCLEOTIDE SEQUENCE [LARGE SCALE GENOMIC DNA]</scope>
    <source>
        <strain evidence="5">Pr102</strain>
    </source>
</reference>
<dbReference type="SUPFAM" id="SSF56672">
    <property type="entry name" value="DNA/RNA polymerases"/>
    <property type="match status" value="1"/>
</dbReference>
<dbReference type="PROSITE" id="PS50879">
    <property type="entry name" value="RNASE_H_1"/>
    <property type="match status" value="1"/>
</dbReference>
<dbReference type="InterPro" id="IPR036397">
    <property type="entry name" value="RNaseH_sf"/>
</dbReference>
<sequence>MGPGEPPRAVPLLGTDDASAAATSGTGPGPAAPIAPRPLTRLEAAAGQETPRPASTTSRRFGDPLVDPPSAGDSGRSAGAGGSTARSSNPARSSTSVAVPTDGTEGARQTKTRSQQQTVQRSGGKRRRLNAGDDEDQRELAELLLVDEDKAGAEHPALRLPTASAHPASVLSVYAHAATRFDCTLCTYTAASLASLKRHRSSRHRRTAFLDKFLAGCACGTPFASRLAAARHAQACANLCTTSATTSTAAKASSPTAAGVRPTVRAVVTAAPDLPRQYPSELVAPPPAAELHQRCNAGPGRRRAAGAKSLGPTAPSTAGGLSGSQPDSARIADRLAPPSPDLSLLDEEMKESEPPDPTHHSADEDSTDAEAADAVMEPAFVSDPPTATPREWRLQFDGACRGGPNPGGAGALLYNPEGAVVWTGSHYMPGAKETNNTAEYTALLIGARAAADHGARQLRIEGDSLLVIRQVKGLYATKSTRLRQLRNAVRHELARVGQHSLHHIDRQGNAFADRLANRALDLKSDKVECKEHPVAGACTTCMGSPSAGPPATPPPTTADIEMADAGSDDELRADIDDGEVYAPMRLEPGVIPTRRSRLRLRQLTDDEMEAAGEVVERLSAGLSAKIADADDWETAEGYITALPYMLYDKLQQYTQVRHGTAHSPAPHPQRRDVQGQVETHREPQHETIGQPDQPGEPSPTRRRRRGKRKGRRQRRHPRRTNCGGGGRQQRKQRHPRPPRGTRHHREHRIDEAIDELHALERARPQARPAIAKARRRVGRIRSAIDQQLLRHRFDTAEKECVDGILAAARTARDARTTVRAAAATGTTATPETAVTSGTEQQDDNGTCPIPSEVLWRHFDSVNTPQRDFDPEAPEGAAFRSAMARLPAATRFMELLKEAPSTDGIEVQLQHASSTSSPGLDGVGYDVYKRFASQLLPVLKAAFKCCWTHKQVPQSWKLGVVRLLYKKGDREDPANWRPICLQQAIYKIYTGVLARRLTRWQDANDRHAPGQKGFRPVNGCGEHNFLAAMLIDHARRKHRPLYEVWYDFRNAFGSVPLGLLWDALERTGVPAEYIAAVQGLYDHAAFMVGNAVDGSTAPILQRVGVFQGCPLSPPLFSAAISPLLHALQLLPSSGVQLSGDDRPGVSAYADDLKTFSGTKAGVTEQHELVAMFLRWTGMAANPAKCRSMGVRRNGNGAIEADHLELALDDTPIPTLTHLQSYTYLGIGDGFDHPRDDPESSGLAKAAAEKKAKYAGIKRHLERQGWKVHLSALVYGSLGSVAPSNYKVYTEHLGLLKRDAKRLDRQLSVACIQSSRRIWNLHCAQHRARQHQDQPASRGRRVTETGGTPSRTDRR</sequence>
<feature type="compositionally biased region" description="Polar residues" evidence="1">
    <location>
        <begin position="1343"/>
        <end position="1353"/>
    </location>
</feature>
<dbReference type="GO" id="GO:0004523">
    <property type="term" value="F:RNA-DNA hybrid ribonuclease activity"/>
    <property type="evidence" value="ECO:0007669"/>
    <property type="project" value="InterPro"/>
</dbReference>
<dbReference type="InParanoid" id="H3H5C4"/>
<dbReference type="InterPro" id="IPR012337">
    <property type="entry name" value="RNaseH-like_sf"/>
</dbReference>
<accession>H3H5C4</accession>
<dbReference type="CDD" id="cd09279">
    <property type="entry name" value="RNase_HI_like"/>
    <property type="match status" value="1"/>
</dbReference>
<keyword evidence="5" id="KW-1185">Reference proteome</keyword>
<feature type="compositionally biased region" description="Basic and acidic residues" evidence="1">
    <location>
        <begin position="351"/>
        <end position="363"/>
    </location>
</feature>
<dbReference type="VEuPathDB" id="FungiDB:KRP23_3133"/>
<feature type="domain" description="RNase H type-1" evidence="3">
    <location>
        <begin position="388"/>
        <end position="521"/>
    </location>
</feature>
<dbReference type="Pfam" id="PF13456">
    <property type="entry name" value="RVT_3"/>
    <property type="match status" value="1"/>
</dbReference>
<dbReference type="InterPro" id="IPR002156">
    <property type="entry name" value="RNaseH_domain"/>
</dbReference>
<feature type="compositionally biased region" description="Basic residues" evidence="1">
    <location>
        <begin position="700"/>
        <end position="719"/>
    </location>
</feature>